<evidence type="ECO:0000256" key="1">
    <source>
        <dbReference type="SAM" id="MobiDB-lite"/>
    </source>
</evidence>
<evidence type="ECO:0000313" key="2">
    <source>
        <dbReference type="EMBL" id="SPC21695.1"/>
    </source>
</evidence>
<dbReference type="EMBL" id="OGUS01000141">
    <property type="protein sequence ID" value="SPC21695.1"/>
    <property type="molecule type" value="Genomic_DNA"/>
</dbReference>
<dbReference type="Proteomes" id="UP000256862">
    <property type="component" value="Plasmid CO2235_mp"/>
</dbReference>
<proteinExistence type="predicted"/>
<gene>
    <name evidence="2" type="ORF">CO2235_MP60055</name>
</gene>
<protein>
    <submittedName>
        <fullName evidence="2">Uncharacterized protein</fullName>
    </submittedName>
</protein>
<comment type="caution">
    <text evidence="2">The sequence shown here is derived from an EMBL/GenBank/DDBJ whole genome shotgun (WGS) entry which is preliminary data.</text>
</comment>
<feature type="region of interest" description="Disordered" evidence="1">
    <location>
        <begin position="38"/>
        <end position="57"/>
    </location>
</feature>
<dbReference type="AlphaFoldDB" id="A0A375GG46"/>
<accession>A0A375GG46</accession>
<name>A0A375GG46_9BURK</name>
<sequence>MPIRNWRPADFLFIVMSFSTPASKIRMTIYGEGTDEERCAAGLDPGSGDPPVHRARF</sequence>
<reference evidence="2" key="1">
    <citation type="submission" date="2018-01" db="EMBL/GenBank/DDBJ databases">
        <authorList>
            <person name="Clerissi C."/>
        </authorList>
    </citation>
    <scope>NUCLEOTIDE SEQUENCE</scope>
    <source>
        <strain evidence="2">Cupriavidus oxalaticus LMG 2235</strain>
    </source>
</reference>
<organism evidence="2">
    <name type="scientific">Cupriavidus oxalaticus</name>
    <dbReference type="NCBI Taxonomy" id="96344"/>
    <lineage>
        <taxon>Bacteria</taxon>
        <taxon>Pseudomonadati</taxon>
        <taxon>Pseudomonadota</taxon>
        <taxon>Betaproteobacteria</taxon>
        <taxon>Burkholderiales</taxon>
        <taxon>Burkholderiaceae</taxon>
        <taxon>Cupriavidus</taxon>
    </lineage>
</organism>